<protein>
    <submittedName>
        <fullName evidence="2">Uncharacterized protein</fullName>
    </submittedName>
</protein>
<keyword evidence="3" id="KW-1185">Reference proteome</keyword>
<proteinExistence type="predicted"/>
<dbReference type="EMBL" id="JAMDMX010000011">
    <property type="protein sequence ID" value="MCY9692322.1"/>
    <property type="molecule type" value="Genomic_DNA"/>
</dbReference>
<feature type="region of interest" description="Disordered" evidence="1">
    <location>
        <begin position="1"/>
        <end position="22"/>
    </location>
</feature>
<reference evidence="2 3" key="1">
    <citation type="submission" date="2022-05" db="EMBL/GenBank/DDBJ databases">
        <title>Genome Sequencing of Bee-Associated Microbes.</title>
        <authorList>
            <person name="Dunlap C."/>
        </authorList>
    </citation>
    <scope>NUCLEOTIDE SEQUENCE [LARGE SCALE GENOMIC DNA]</scope>
    <source>
        <strain evidence="2 3">NRRL B-14421</strain>
    </source>
</reference>
<gene>
    <name evidence="2" type="ORF">M5X19_05280</name>
</gene>
<evidence type="ECO:0000256" key="1">
    <source>
        <dbReference type="SAM" id="MobiDB-lite"/>
    </source>
</evidence>
<comment type="caution">
    <text evidence="2">The sequence shown here is derived from an EMBL/GenBank/DDBJ whole genome shotgun (WGS) entry which is preliminary data.</text>
</comment>
<dbReference type="Proteomes" id="UP001527099">
    <property type="component" value="Unassembled WGS sequence"/>
</dbReference>
<evidence type="ECO:0000313" key="3">
    <source>
        <dbReference type="Proteomes" id="UP001527099"/>
    </source>
</evidence>
<sequence>MEGGLCIRTIHDPEQENANDNPADIVDEHANYIEGLSVEELKAYLVSVTEVDAVQTLIASENTRSEPRKSALKLLEDKLEVLEDKFRI</sequence>
<dbReference type="RefSeq" id="WP_029198519.1">
    <property type="nucleotide sequence ID" value="NZ_JAMDMW010000174.1"/>
</dbReference>
<evidence type="ECO:0000313" key="2">
    <source>
        <dbReference type="EMBL" id="MCY9692322.1"/>
    </source>
</evidence>
<organism evidence="2 3">
    <name type="scientific">Paenibacillus alginolyticus</name>
    <dbReference type="NCBI Taxonomy" id="59839"/>
    <lineage>
        <taxon>Bacteria</taxon>
        <taxon>Bacillati</taxon>
        <taxon>Bacillota</taxon>
        <taxon>Bacilli</taxon>
        <taxon>Bacillales</taxon>
        <taxon>Paenibacillaceae</taxon>
        <taxon>Paenibacillus</taxon>
    </lineage>
</organism>
<name>A0ABT4G826_9BACL</name>
<accession>A0ABT4G826</accession>